<dbReference type="InterPro" id="IPR003256">
    <property type="entry name" value="Ribosomal_uL24"/>
</dbReference>
<evidence type="ECO:0000313" key="6">
    <source>
        <dbReference type="EMBL" id="CAD8654455.1"/>
    </source>
</evidence>
<dbReference type="Pfam" id="PF00467">
    <property type="entry name" value="KOW"/>
    <property type="match status" value="1"/>
</dbReference>
<dbReference type="NCBIfam" id="TIGR01079">
    <property type="entry name" value="rplX_bact"/>
    <property type="match status" value="1"/>
</dbReference>
<organism evidence="5">
    <name type="scientific">Pyramimonas obovata</name>
    <dbReference type="NCBI Taxonomy" id="1411642"/>
    <lineage>
        <taxon>Eukaryota</taxon>
        <taxon>Viridiplantae</taxon>
        <taxon>Chlorophyta</taxon>
        <taxon>Pyramimonadophyceae</taxon>
        <taxon>Pyramimonadales</taxon>
        <taxon>Pyramimonadaceae</taxon>
        <taxon>Pyramimonas</taxon>
        <taxon>Pyramimonas incertae sedis</taxon>
    </lineage>
</organism>
<evidence type="ECO:0000256" key="2">
    <source>
        <dbReference type="ARBA" id="ARBA00022980"/>
    </source>
</evidence>
<evidence type="ECO:0000313" key="5">
    <source>
        <dbReference type="EMBL" id="CAD8654451.1"/>
    </source>
</evidence>
<dbReference type="SUPFAM" id="SSF50104">
    <property type="entry name" value="Translation proteins SH3-like domain"/>
    <property type="match status" value="1"/>
</dbReference>
<dbReference type="PANTHER" id="PTHR12903">
    <property type="entry name" value="MITOCHONDRIAL RIBOSOMAL PROTEIN L24"/>
    <property type="match status" value="1"/>
</dbReference>
<dbReference type="CDD" id="cd06089">
    <property type="entry name" value="KOW_RPL26"/>
    <property type="match status" value="1"/>
</dbReference>
<keyword evidence="2" id="KW-0689">Ribosomal protein</keyword>
<comment type="similarity">
    <text evidence="1">Belongs to the universal ribosomal protein uL24 family.</text>
</comment>
<dbReference type="InterPro" id="IPR014722">
    <property type="entry name" value="Rib_uL2_dom2"/>
</dbReference>
<sequence length="227" mass="25433">MGVQSKARLARSLFPRWKIFRGDDVMINWGRDKGQTGKVVKVFRKKNRVIVEGRNLVKKTIKRTEQQPGGIITKEAPIHVTNVQVLDPATGSPVRIGWKYLEDGTKVRVGRGHLASGSVIPRPEILKERRKPLPTSESELTKTTPLEVVWKKSFGESEGQRLLGEALKNLSLEESLRPKDQPPKKFIPGHNALPSSLSKETCEQFMELAGLLRSPLIKRDKSADTLS</sequence>
<accession>A0A6T7UTI9</accession>
<dbReference type="GO" id="GO:0005840">
    <property type="term" value="C:ribosome"/>
    <property type="evidence" value="ECO:0007669"/>
    <property type="project" value="UniProtKB-KW"/>
</dbReference>
<dbReference type="AlphaFoldDB" id="A0A6T7UTI9"/>
<evidence type="ECO:0000256" key="1">
    <source>
        <dbReference type="ARBA" id="ARBA00010618"/>
    </source>
</evidence>
<evidence type="ECO:0000259" key="4">
    <source>
        <dbReference type="SMART" id="SM00739"/>
    </source>
</evidence>
<dbReference type="GO" id="GO:0006412">
    <property type="term" value="P:translation"/>
    <property type="evidence" value="ECO:0007669"/>
    <property type="project" value="InterPro"/>
</dbReference>
<evidence type="ECO:0000256" key="3">
    <source>
        <dbReference type="ARBA" id="ARBA00023274"/>
    </source>
</evidence>
<dbReference type="GO" id="GO:0003735">
    <property type="term" value="F:structural constituent of ribosome"/>
    <property type="evidence" value="ECO:0007669"/>
    <property type="project" value="InterPro"/>
</dbReference>
<gene>
    <name evidence="5" type="ORF">POBO1169_LOCUS3463</name>
    <name evidence="6" type="ORF">POBO1169_LOCUS3465</name>
</gene>
<name>A0A6T7UTI9_9CHLO</name>
<dbReference type="Pfam" id="PF17136">
    <property type="entry name" value="ribosomal_L24"/>
    <property type="match status" value="1"/>
</dbReference>
<dbReference type="InterPro" id="IPR005824">
    <property type="entry name" value="KOW"/>
</dbReference>
<keyword evidence="3" id="KW-0687">Ribonucleoprotein</keyword>
<dbReference type="EMBL" id="HBFA01006657">
    <property type="protein sequence ID" value="CAD8654451.1"/>
    <property type="molecule type" value="Transcribed_RNA"/>
</dbReference>
<dbReference type="InterPro" id="IPR057264">
    <property type="entry name" value="Ribosomal_uL24_C"/>
</dbReference>
<protein>
    <recommendedName>
        <fullName evidence="4">KOW domain-containing protein</fullName>
    </recommendedName>
</protein>
<dbReference type="SMART" id="SM00739">
    <property type="entry name" value="KOW"/>
    <property type="match status" value="1"/>
</dbReference>
<dbReference type="EMBL" id="HBFA01006659">
    <property type="protein sequence ID" value="CAD8654455.1"/>
    <property type="molecule type" value="Transcribed_RNA"/>
</dbReference>
<feature type="domain" description="KOW" evidence="4">
    <location>
        <begin position="18"/>
        <end position="45"/>
    </location>
</feature>
<dbReference type="GO" id="GO:1990904">
    <property type="term" value="C:ribonucleoprotein complex"/>
    <property type="evidence" value="ECO:0007669"/>
    <property type="project" value="UniProtKB-KW"/>
</dbReference>
<dbReference type="InterPro" id="IPR008991">
    <property type="entry name" value="Translation_prot_SH3-like_sf"/>
</dbReference>
<dbReference type="HAMAP" id="MF_01326_B">
    <property type="entry name" value="Ribosomal_uL24_B"/>
    <property type="match status" value="1"/>
</dbReference>
<dbReference type="GO" id="GO:0003723">
    <property type="term" value="F:RNA binding"/>
    <property type="evidence" value="ECO:0007669"/>
    <property type="project" value="InterPro"/>
</dbReference>
<dbReference type="Gene3D" id="2.30.30.30">
    <property type="match status" value="1"/>
</dbReference>
<dbReference type="InterPro" id="IPR041988">
    <property type="entry name" value="Ribosomal_uL24_KOW"/>
</dbReference>
<reference evidence="5" key="1">
    <citation type="submission" date="2021-01" db="EMBL/GenBank/DDBJ databases">
        <authorList>
            <person name="Corre E."/>
            <person name="Pelletier E."/>
            <person name="Niang G."/>
            <person name="Scheremetjew M."/>
            <person name="Finn R."/>
            <person name="Kale V."/>
            <person name="Holt S."/>
            <person name="Cochrane G."/>
            <person name="Meng A."/>
            <person name="Brown T."/>
            <person name="Cohen L."/>
        </authorList>
    </citation>
    <scope>NUCLEOTIDE SEQUENCE</scope>
    <source>
        <strain evidence="5">CCMP722</strain>
    </source>
</reference>
<proteinExistence type="inferred from homology"/>